<organism evidence="2 3">
    <name type="scientific">Hermanssonia centrifuga</name>
    <dbReference type="NCBI Taxonomy" id="98765"/>
    <lineage>
        <taxon>Eukaryota</taxon>
        <taxon>Fungi</taxon>
        <taxon>Dikarya</taxon>
        <taxon>Basidiomycota</taxon>
        <taxon>Agaricomycotina</taxon>
        <taxon>Agaricomycetes</taxon>
        <taxon>Polyporales</taxon>
        <taxon>Meruliaceae</taxon>
        <taxon>Hermanssonia</taxon>
    </lineage>
</organism>
<evidence type="ECO:0000256" key="1">
    <source>
        <dbReference type="SAM" id="MobiDB-lite"/>
    </source>
</evidence>
<evidence type="ECO:0000313" key="3">
    <source>
        <dbReference type="Proteomes" id="UP000309038"/>
    </source>
</evidence>
<keyword evidence="3" id="KW-1185">Reference proteome</keyword>
<dbReference type="EMBL" id="SGPJ01000022">
    <property type="protein sequence ID" value="THH01518.1"/>
    <property type="molecule type" value="Genomic_DNA"/>
</dbReference>
<comment type="caution">
    <text evidence="2">The sequence shown here is derived from an EMBL/GenBank/DDBJ whole genome shotgun (WGS) entry which is preliminary data.</text>
</comment>
<feature type="compositionally biased region" description="Polar residues" evidence="1">
    <location>
        <begin position="19"/>
        <end position="29"/>
    </location>
</feature>
<proteinExistence type="predicted"/>
<accession>A0A4S4KU21</accession>
<dbReference type="Proteomes" id="UP000309038">
    <property type="component" value="Unassembled WGS sequence"/>
</dbReference>
<gene>
    <name evidence="2" type="ORF">EW026_g1177</name>
</gene>
<name>A0A4S4KU21_9APHY</name>
<protein>
    <submittedName>
        <fullName evidence="2">Uncharacterized protein</fullName>
    </submittedName>
</protein>
<dbReference type="AlphaFoldDB" id="A0A4S4KU21"/>
<feature type="region of interest" description="Disordered" evidence="1">
    <location>
        <begin position="1"/>
        <end position="29"/>
    </location>
</feature>
<reference evidence="2 3" key="1">
    <citation type="submission" date="2019-02" db="EMBL/GenBank/DDBJ databases">
        <title>Genome sequencing of the rare red list fungi Phlebia centrifuga.</title>
        <authorList>
            <person name="Buettner E."/>
            <person name="Kellner H."/>
        </authorList>
    </citation>
    <scope>NUCLEOTIDE SEQUENCE [LARGE SCALE GENOMIC DNA]</scope>
    <source>
        <strain evidence="2 3">DSM 108282</strain>
    </source>
</reference>
<sequence length="113" mass="12304">MATARPSLPPIDSIAPQAGTVTDGSGQNPDLAQLQAELANLKVQLTQMKENLGPEKMGLNNNQAEYNMILHTIHTLAHASHIDLLKPYKSVSPSDLEKFFFCNSQHPPDPCSI</sequence>
<evidence type="ECO:0000313" key="2">
    <source>
        <dbReference type="EMBL" id="THH01518.1"/>
    </source>
</evidence>